<dbReference type="Pfam" id="PF01420">
    <property type="entry name" value="Methylase_S"/>
    <property type="match status" value="1"/>
</dbReference>
<dbReference type="Proteomes" id="UP000268329">
    <property type="component" value="Chromosome"/>
</dbReference>
<comment type="similarity">
    <text evidence="1">Belongs to the type-I restriction system S methylase family.</text>
</comment>
<dbReference type="InterPro" id="IPR000055">
    <property type="entry name" value="Restrct_endonuc_typeI_TRD"/>
</dbReference>
<dbReference type="InterPro" id="IPR044946">
    <property type="entry name" value="Restrct_endonuc_typeI_TRD_sf"/>
</dbReference>
<dbReference type="CDD" id="cd17517">
    <property type="entry name" value="RMtype1_S_EcoKI_StySPI-TRD2-CR2_like"/>
    <property type="match status" value="1"/>
</dbReference>
<dbReference type="SUPFAM" id="SSF116734">
    <property type="entry name" value="DNA methylase specificity domain"/>
    <property type="match status" value="2"/>
</dbReference>
<evidence type="ECO:0000313" key="5">
    <source>
        <dbReference type="EMBL" id="AYN41216.1"/>
    </source>
</evidence>
<dbReference type="InterPro" id="IPR052021">
    <property type="entry name" value="Type-I_RS_S_subunit"/>
</dbReference>
<dbReference type="KEGG" id="sdd:D9753_22655"/>
<name>A0A3G2JFN7_9ACTN</name>
<accession>A0A3G2JFN7</accession>
<keyword evidence="3" id="KW-0238">DNA-binding</keyword>
<evidence type="ECO:0000256" key="3">
    <source>
        <dbReference type="ARBA" id="ARBA00023125"/>
    </source>
</evidence>
<feature type="domain" description="Type I restriction modification DNA specificity" evidence="4">
    <location>
        <begin position="93"/>
        <end position="206"/>
    </location>
</feature>
<keyword evidence="6" id="KW-1185">Reference proteome</keyword>
<organism evidence="5 6">
    <name type="scientific">Streptomyces dangxiongensis</name>
    <dbReference type="NCBI Taxonomy" id="1442032"/>
    <lineage>
        <taxon>Bacteria</taxon>
        <taxon>Bacillati</taxon>
        <taxon>Actinomycetota</taxon>
        <taxon>Actinomycetes</taxon>
        <taxon>Kitasatosporales</taxon>
        <taxon>Streptomycetaceae</taxon>
        <taxon>Streptomyces</taxon>
    </lineage>
</organism>
<dbReference type="GO" id="GO:0003677">
    <property type="term" value="F:DNA binding"/>
    <property type="evidence" value="ECO:0007669"/>
    <property type="project" value="UniProtKB-KW"/>
</dbReference>
<evidence type="ECO:0000313" key="6">
    <source>
        <dbReference type="Proteomes" id="UP000268329"/>
    </source>
</evidence>
<evidence type="ECO:0000256" key="2">
    <source>
        <dbReference type="ARBA" id="ARBA00022747"/>
    </source>
</evidence>
<dbReference type="PANTHER" id="PTHR30408">
    <property type="entry name" value="TYPE-1 RESTRICTION ENZYME ECOKI SPECIFICITY PROTEIN"/>
    <property type="match status" value="1"/>
</dbReference>
<dbReference type="REBASE" id="275996">
    <property type="entry name" value="S.SspZ022ORF22650P"/>
</dbReference>
<evidence type="ECO:0000256" key="1">
    <source>
        <dbReference type="ARBA" id="ARBA00010923"/>
    </source>
</evidence>
<gene>
    <name evidence="5" type="ORF">D9753_22655</name>
</gene>
<protein>
    <recommendedName>
        <fullName evidence="4">Type I restriction modification DNA specificity domain-containing protein</fullName>
    </recommendedName>
</protein>
<dbReference type="PANTHER" id="PTHR30408:SF12">
    <property type="entry name" value="TYPE I RESTRICTION ENZYME MJAVIII SPECIFICITY SUBUNIT"/>
    <property type="match status" value="1"/>
</dbReference>
<dbReference type="GO" id="GO:0009307">
    <property type="term" value="P:DNA restriction-modification system"/>
    <property type="evidence" value="ECO:0007669"/>
    <property type="project" value="UniProtKB-KW"/>
</dbReference>
<sequence>MRRGSRSTPFRCGRFGRGGKLRRRSWMATWRRWAMSVEWPLRRLTDVVSLPKGQVSPLDPPYRSQFLLAPDHVEPGTGAILRLETAEWQGAISGKYVVRPGDVVFSKIRPALRKVALADFTGICSADMYPLRPREEMVGGFVKAVLLGDQFSRYVESLSGRTGIPKVNRGDLEGFWLPVPPLSEQRRIVEVIDSFTGLERGIEASIAKFDALRSGLMEELAELECGQFGEVLKQGPQNGIYKPARSYGLQGTPIVRIDSFSRGKSDLTRGLLRVSVKGSEIAQYGLDVGDIVINRVNTPDLVGKSTSVRRLIEPTIFESNMMRCKLIYSAADPVFTETWLGSSIVKRYFLQCAKSAISQASINGDDVRNCPFPKMSLPGQLAFLERLNAVDDQRLAEAAELAKLRQLKQGLVDDLLSGRVAVSAAVA</sequence>
<dbReference type="CDD" id="cd16961">
    <property type="entry name" value="RMtype1_S_TRD-CR_like"/>
    <property type="match status" value="1"/>
</dbReference>
<proteinExistence type="inferred from homology"/>
<evidence type="ECO:0000259" key="4">
    <source>
        <dbReference type="Pfam" id="PF01420"/>
    </source>
</evidence>
<dbReference type="Gene3D" id="3.90.220.20">
    <property type="entry name" value="DNA methylase specificity domains"/>
    <property type="match status" value="2"/>
</dbReference>
<reference evidence="5 6" key="1">
    <citation type="submission" date="2018-10" db="EMBL/GenBank/DDBJ databases">
        <title>The genome of Streptomyces dangxiongensis Z022.</title>
        <authorList>
            <person name="Zhang B."/>
        </authorList>
    </citation>
    <scope>NUCLEOTIDE SEQUENCE [LARGE SCALE GENOMIC DNA]</scope>
    <source>
        <strain evidence="5 6">Z022</strain>
    </source>
</reference>
<dbReference type="OrthoDB" id="3197085at2"/>
<dbReference type="EMBL" id="CP033073">
    <property type="protein sequence ID" value="AYN41216.1"/>
    <property type="molecule type" value="Genomic_DNA"/>
</dbReference>
<keyword evidence="2" id="KW-0680">Restriction system</keyword>
<dbReference type="AlphaFoldDB" id="A0A3G2JFN7"/>